<evidence type="ECO:0000313" key="5">
    <source>
        <dbReference type="EMBL" id="OCC14941.1"/>
    </source>
</evidence>
<dbReference type="InterPro" id="IPR003593">
    <property type="entry name" value="AAA+_ATPase"/>
</dbReference>
<dbReference type="InterPro" id="IPR032823">
    <property type="entry name" value="BCA_ABC_TP_C"/>
</dbReference>
<dbReference type="GO" id="GO:1903806">
    <property type="term" value="P:L-isoleucine import across plasma membrane"/>
    <property type="evidence" value="ECO:0007669"/>
    <property type="project" value="TreeGrafter"/>
</dbReference>
<dbReference type="GO" id="GO:0005304">
    <property type="term" value="F:L-valine transmembrane transporter activity"/>
    <property type="evidence" value="ECO:0007669"/>
    <property type="project" value="TreeGrafter"/>
</dbReference>
<comment type="caution">
    <text evidence="5">The sequence shown here is derived from an EMBL/GenBank/DDBJ whole genome shotgun (WGS) entry which is preliminary data.</text>
</comment>
<keyword evidence="6" id="KW-1185">Reference proteome</keyword>
<organism evidence="5 6">
    <name type="scientific">Dissulfuribacter thermophilus</name>
    <dbReference type="NCBI Taxonomy" id="1156395"/>
    <lineage>
        <taxon>Bacteria</taxon>
        <taxon>Pseudomonadati</taxon>
        <taxon>Thermodesulfobacteriota</taxon>
        <taxon>Dissulfuribacteria</taxon>
        <taxon>Dissulfuribacterales</taxon>
        <taxon>Dissulfuribacteraceae</taxon>
        <taxon>Dissulfuribacter</taxon>
    </lineage>
</organism>
<evidence type="ECO:0000259" key="4">
    <source>
        <dbReference type="PROSITE" id="PS50893"/>
    </source>
</evidence>
<keyword evidence="2" id="KW-0547">Nucleotide-binding</keyword>
<evidence type="ECO:0000313" key="6">
    <source>
        <dbReference type="Proteomes" id="UP000093080"/>
    </source>
</evidence>
<reference evidence="5 6" key="1">
    <citation type="submission" date="2016-06" db="EMBL/GenBank/DDBJ databases">
        <title>Respiratory ammonification of nitrate coupled to the oxidation of elemental sulfur in deep-sea autotrophic thermophilic bacteria.</title>
        <authorList>
            <person name="Slobodkina G.B."/>
            <person name="Mardanov A.V."/>
            <person name="Ravin N.V."/>
            <person name="Frolova A.A."/>
            <person name="Viryasiv M.B."/>
            <person name="Chernyh N.A."/>
            <person name="Bonch-Osmolovskaya E.A."/>
            <person name="Slobodkin A.I."/>
        </authorList>
    </citation>
    <scope>NUCLEOTIDE SEQUENCE [LARGE SCALE GENOMIC DNA]</scope>
    <source>
        <strain evidence="5 6">S69</strain>
    </source>
</reference>
<dbReference type="PANTHER" id="PTHR45772">
    <property type="entry name" value="CONSERVED COMPONENT OF ABC TRANSPORTER FOR NATURAL AMINO ACIDS-RELATED"/>
    <property type="match status" value="1"/>
</dbReference>
<name>A0A1B9F598_9BACT</name>
<evidence type="ECO:0000256" key="1">
    <source>
        <dbReference type="ARBA" id="ARBA00022448"/>
    </source>
</evidence>
<keyword evidence="1" id="KW-0813">Transport</keyword>
<dbReference type="InterPro" id="IPR027417">
    <property type="entry name" value="P-loop_NTPase"/>
</dbReference>
<gene>
    <name evidence="5" type="ORF">DBT_1736</name>
</gene>
<dbReference type="GO" id="GO:0015188">
    <property type="term" value="F:L-isoleucine transmembrane transporter activity"/>
    <property type="evidence" value="ECO:0007669"/>
    <property type="project" value="TreeGrafter"/>
</dbReference>
<dbReference type="STRING" id="1156395.DBT_1736"/>
<feature type="domain" description="ABC transporter" evidence="4">
    <location>
        <begin position="7"/>
        <end position="254"/>
    </location>
</feature>
<dbReference type="GO" id="GO:0005886">
    <property type="term" value="C:plasma membrane"/>
    <property type="evidence" value="ECO:0007669"/>
    <property type="project" value="TreeGrafter"/>
</dbReference>
<dbReference type="AlphaFoldDB" id="A0A1B9F598"/>
<dbReference type="GO" id="GO:0015192">
    <property type="term" value="F:L-phenylalanine transmembrane transporter activity"/>
    <property type="evidence" value="ECO:0007669"/>
    <property type="project" value="TreeGrafter"/>
</dbReference>
<dbReference type="GO" id="GO:1903805">
    <property type="term" value="P:L-valine import across plasma membrane"/>
    <property type="evidence" value="ECO:0007669"/>
    <property type="project" value="TreeGrafter"/>
</dbReference>
<dbReference type="CDD" id="cd03219">
    <property type="entry name" value="ABC_Mj1267_LivG_branched"/>
    <property type="match status" value="1"/>
</dbReference>
<dbReference type="Pfam" id="PF12399">
    <property type="entry name" value="BCA_ABC_TP_C"/>
    <property type="match status" value="1"/>
</dbReference>
<dbReference type="FunFam" id="3.40.50.300:FF:000421">
    <property type="entry name" value="Branched-chain amino acid ABC transporter ATP-binding protein"/>
    <property type="match status" value="1"/>
</dbReference>
<dbReference type="InterPro" id="IPR003439">
    <property type="entry name" value="ABC_transporter-like_ATP-bd"/>
</dbReference>
<dbReference type="InterPro" id="IPR051120">
    <property type="entry name" value="ABC_AA/LPS_Transport"/>
</dbReference>
<sequence length="257" mass="28461">MQEGQLLEVRSISKAFGGVQALRDISFTVNRGEIFSVIGPNGAGKTTLFNLLTGVFTADTGAILFEGIDITTKKPFEIARLCIQRTFQNLQIFMNMTVLENVMVGCHTRTTSGMLSACLRLPKILREEKAIRKWAYEALEFVGLKDVAEQPANILPYGYLKRLEIARSLAANPKLILLDEPAAGLNDTETLEMRSLIEEISKQGITVLLVEHNMSLVMECSHRILVLVYGECLTVGTPTEIQKDPRVIAAYLGDETQ</sequence>
<dbReference type="PATRIC" id="fig|1156395.6.peg.1752"/>
<dbReference type="Gene3D" id="3.40.50.300">
    <property type="entry name" value="P-loop containing nucleotide triphosphate hydrolases"/>
    <property type="match status" value="1"/>
</dbReference>
<accession>A0A1B9F598</accession>
<dbReference type="GO" id="GO:0015808">
    <property type="term" value="P:L-alanine transport"/>
    <property type="evidence" value="ECO:0007669"/>
    <property type="project" value="TreeGrafter"/>
</dbReference>
<dbReference type="EMBL" id="MAGO01000008">
    <property type="protein sequence ID" value="OCC14941.1"/>
    <property type="molecule type" value="Genomic_DNA"/>
</dbReference>
<dbReference type="RefSeq" id="WP_067619051.1">
    <property type="nucleotide sequence ID" value="NZ_MAGO01000008.1"/>
</dbReference>
<dbReference type="SMART" id="SM00382">
    <property type="entry name" value="AAA"/>
    <property type="match status" value="1"/>
</dbReference>
<dbReference type="PANTHER" id="PTHR45772:SF7">
    <property type="entry name" value="AMINO ACID ABC TRANSPORTER ATP-BINDING PROTEIN"/>
    <property type="match status" value="1"/>
</dbReference>
<dbReference type="PROSITE" id="PS50893">
    <property type="entry name" value="ABC_TRANSPORTER_2"/>
    <property type="match status" value="1"/>
</dbReference>
<dbReference type="GO" id="GO:0042941">
    <property type="term" value="P:D-alanine transmembrane transport"/>
    <property type="evidence" value="ECO:0007669"/>
    <property type="project" value="TreeGrafter"/>
</dbReference>
<evidence type="ECO:0000256" key="3">
    <source>
        <dbReference type="ARBA" id="ARBA00022840"/>
    </source>
</evidence>
<dbReference type="Proteomes" id="UP000093080">
    <property type="component" value="Unassembled WGS sequence"/>
</dbReference>
<evidence type="ECO:0000256" key="2">
    <source>
        <dbReference type="ARBA" id="ARBA00022741"/>
    </source>
</evidence>
<proteinExistence type="predicted"/>
<protein>
    <submittedName>
        <fullName evidence="5">Branched-chain amino acid transport ATP-binding protein LivG</fullName>
    </submittedName>
</protein>
<dbReference type="GO" id="GO:0016887">
    <property type="term" value="F:ATP hydrolysis activity"/>
    <property type="evidence" value="ECO:0007669"/>
    <property type="project" value="InterPro"/>
</dbReference>
<dbReference type="GO" id="GO:0005524">
    <property type="term" value="F:ATP binding"/>
    <property type="evidence" value="ECO:0007669"/>
    <property type="project" value="UniProtKB-KW"/>
</dbReference>
<dbReference type="SUPFAM" id="SSF52540">
    <property type="entry name" value="P-loop containing nucleoside triphosphate hydrolases"/>
    <property type="match status" value="1"/>
</dbReference>
<dbReference type="OrthoDB" id="5405085at2"/>
<keyword evidence="3 5" id="KW-0067">ATP-binding</keyword>
<dbReference type="Pfam" id="PF00005">
    <property type="entry name" value="ABC_tran"/>
    <property type="match status" value="1"/>
</dbReference>